<keyword evidence="2" id="KW-1185">Reference proteome</keyword>
<comment type="caution">
    <text evidence="1">The sequence shown here is derived from an EMBL/GenBank/DDBJ whole genome shotgun (WGS) entry which is preliminary data.</text>
</comment>
<organism evidence="1 2">
    <name type="scientific">Chlamydomonas eustigma</name>
    <dbReference type="NCBI Taxonomy" id="1157962"/>
    <lineage>
        <taxon>Eukaryota</taxon>
        <taxon>Viridiplantae</taxon>
        <taxon>Chlorophyta</taxon>
        <taxon>core chlorophytes</taxon>
        <taxon>Chlorophyceae</taxon>
        <taxon>CS clade</taxon>
        <taxon>Chlamydomonadales</taxon>
        <taxon>Chlamydomonadaceae</taxon>
        <taxon>Chlamydomonas</taxon>
    </lineage>
</organism>
<dbReference type="EMBL" id="BEGY01000063">
    <property type="protein sequence ID" value="GAX81251.1"/>
    <property type="molecule type" value="Genomic_DNA"/>
</dbReference>
<dbReference type="Gene3D" id="1.20.890.10">
    <property type="entry name" value="cAMP-dependent protein kinase regulatory subunit, dimerization-anchoring domain"/>
    <property type="match status" value="1"/>
</dbReference>
<dbReference type="AlphaFoldDB" id="A0A250XDY1"/>
<gene>
    <name evidence="1" type="ORF">CEUSTIGMA_g8683.t1</name>
</gene>
<proteinExistence type="predicted"/>
<protein>
    <submittedName>
        <fullName evidence="1">Uncharacterized protein</fullName>
    </submittedName>
</protein>
<reference evidence="1 2" key="1">
    <citation type="submission" date="2017-08" db="EMBL/GenBank/DDBJ databases">
        <title>Acidophilic green algal genome provides insights into adaptation to an acidic environment.</title>
        <authorList>
            <person name="Hirooka S."/>
            <person name="Hirose Y."/>
            <person name="Kanesaki Y."/>
            <person name="Higuchi S."/>
            <person name="Fujiwara T."/>
            <person name="Onuma R."/>
            <person name="Era A."/>
            <person name="Ohbayashi R."/>
            <person name="Uzuka A."/>
            <person name="Nozaki H."/>
            <person name="Yoshikawa H."/>
            <person name="Miyagishima S.Y."/>
        </authorList>
    </citation>
    <scope>NUCLEOTIDE SEQUENCE [LARGE SCALE GENOMIC DNA]</scope>
    <source>
        <strain evidence="1 2">NIES-2499</strain>
    </source>
</reference>
<name>A0A250XDY1_9CHLO</name>
<evidence type="ECO:0000313" key="1">
    <source>
        <dbReference type="EMBL" id="GAX81251.1"/>
    </source>
</evidence>
<dbReference type="Proteomes" id="UP000232323">
    <property type="component" value="Unassembled WGS sequence"/>
</dbReference>
<dbReference type="OrthoDB" id="528417at2759"/>
<evidence type="ECO:0000313" key="2">
    <source>
        <dbReference type="Proteomes" id="UP000232323"/>
    </source>
</evidence>
<accession>A0A250XDY1</accession>
<dbReference type="SUPFAM" id="SSF47391">
    <property type="entry name" value="Dimerization-anchoring domain of cAMP-dependent PK regulatory subunit"/>
    <property type="match status" value="1"/>
</dbReference>
<sequence length="151" mass="17048">MLFCKFFCHSLNAMTSLDIVQDLENYLSMHTLDAQVKEMMVECLKTRPEEPMSWMMKYFLKQNAGLATSDCAVASAADQSTFVAISHEDASMQQYLTDKKVHVFFLEMLKQIMEAKPDNVLSFTAVVAHNLHKSPPPALEATLHPVLPHSQ</sequence>